<dbReference type="GO" id="GO:0043565">
    <property type="term" value="F:sequence-specific DNA binding"/>
    <property type="evidence" value="ECO:0007669"/>
    <property type="project" value="InterPro"/>
</dbReference>
<evidence type="ECO:0000256" key="2">
    <source>
        <dbReference type="ARBA" id="ARBA00023015"/>
    </source>
</evidence>
<keyword evidence="2" id="KW-0805">Transcription regulation</keyword>
<dbReference type="PROSITE" id="PS50811">
    <property type="entry name" value="WRKY"/>
    <property type="match status" value="1"/>
</dbReference>
<dbReference type="eggNOG" id="ENOG502S01U">
    <property type="taxonomic scope" value="Eukaryota"/>
</dbReference>
<accession>A0A0E0MSD6</accession>
<feature type="domain" description="Rhodanese" evidence="7">
    <location>
        <begin position="60"/>
        <end position="119"/>
    </location>
</feature>
<evidence type="ECO:0000256" key="5">
    <source>
        <dbReference type="ARBA" id="ARBA00023242"/>
    </source>
</evidence>
<dbReference type="InterPro" id="IPR003657">
    <property type="entry name" value="WRKY_dom"/>
</dbReference>
<evidence type="ECO:0000259" key="8">
    <source>
        <dbReference type="PROSITE" id="PS50811"/>
    </source>
</evidence>
<dbReference type="InterPro" id="IPR036576">
    <property type="entry name" value="WRKY_dom_sf"/>
</dbReference>
<proteinExistence type="predicted"/>
<comment type="subcellular location">
    <subcellularLocation>
        <location evidence="1">Nucleus</location>
    </subcellularLocation>
</comment>
<evidence type="ECO:0000256" key="4">
    <source>
        <dbReference type="ARBA" id="ARBA00023163"/>
    </source>
</evidence>
<dbReference type="GO" id="GO:0005634">
    <property type="term" value="C:nucleus"/>
    <property type="evidence" value="ECO:0007669"/>
    <property type="project" value="UniProtKB-SubCell"/>
</dbReference>
<dbReference type="Pfam" id="PF03106">
    <property type="entry name" value="WRKY"/>
    <property type="match status" value="1"/>
</dbReference>
<dbReference type="SUPFAM" id="SSF118290">
    <property type="entry name" value="WRKY DNA-binding domain"/>
    <property type="match status" value="1"/>
</dbReference>
<evidence type="ECO:0000259" key="7">
    <source>
        <dbReference type="PROSITE" id="PS50206"/>
    </source>
</evidence>
<dbReference type="STRING" id="4529.A0A0E0MSD6"/>
<dbReference type="SMART" id="SM00774">
    <property type="entry name" value="WRKY"/>
    <property type="match status" value="1"/>
</dbReference>
<keyword evidence="5" id="KW-0539">Nucleus</keyword>
<keyword evidence="3" id="KW-0238">DNA-binding</keyword>
<evidence type="ECO:0000313" key="10">
    <source>
        <dbReference type="Proteomes" id="UP000008022"/>
    </source>
</evidence>
<dbReference type="AlphaFoldDB" id="A0A0E0MSD6"/>
<dbReference type="HOGENOM" id="CLU_073202_1_2_1"/>
<name>A0A0E0MSD6_ORYRU</name>
<reference evidence="10" key="1">
    <citation type="submission" date="2013-06" db="EMBL/GenBank/DDBJ databases">
        <authorList>
            <person name="Zhao Q."/>
        </authorList>
    </citation>
    <scope>NUCLEOTIDE SEQUENCE</scope>
    <source>
        <strain evidence="10">cv. W1943</strain>
    </source>
</reference>
<organism evidence="9 10">
    <name type="scientific">Oryza rufipogon</name>
    <name type="common">Brownbeard rice</name>
    <name type="synonym">Asian wild rice</name>
    <dbReference type="NCBI Taxonomy" id="4529"/>
    <lineage>
        <taxon>Eukaryota</taxon>
        <taxon>Viridiplantae</taxon>
        <taxon>Streptophyta</taxon>
        <taxon>Embryophyta</taxon>
        <taxon>Tracheophyta</taxon>
        <taxon>Spermatophyta</taxon>
        <taxon>Magnoliopsida</taxon>
        <taxon>Liliopsida</taxon>
        <taxon>Poales</taxon>
        <taxon>Poaceae</taxon>
        <taxon>BOP clade</taxon>
        <taxon>Oryzoideae</taxon>
        <taxon>Oryzeae</taxon>
        <taxon>Oryzinae</taxon>
        <taxon>Oryza</taxon>
    </lineage>
</organism>
<evidence type="ECO:0000313" key="9">
    <source>
        <dbReference type="EnsemblPlants" id="ORUFI01G06050.1"/>
    </source>
</evidence>
<dbReference type="EnsemblPlants" id="ORUFI01G06050.1">
    <property type="protein sequence ID" value="ORUFI01G06050.1"/>
    <property type="gene ID" value="ORUFI01G06050"/>
</dbReference>
<feature type="region of interest" description="Disordered" evidence="6">
    <location>
        <begin position="204"/>
        <end position="246"/>
    </location>
</feature>
<keyword evidence="4" id="KW-0804">Transcription</keyword>
<feature type="domain" description="WRKY" evidence="8">
    <location>
        <begin position="99"/>
        <end position="164"/>
    </location>
</feature>
<protein>
    <submittedName>
        <fullName evidence="9">Uncharacterized protein</fullName>
    </submittedName>
</protein>
<dbReference type="PANTHER" id="PTHR31221:SF377">
    <property type="entry name" value="WRKY TRANSCRIPTION FACTOR 51-RELATED"/>
    <property type="match status" value="1"/>
</dbReference>
<dbReference type="Proteomes" id="UP000008022">
    <property type="component" value="Unassembled WGS sequence"/>
</dbReference>
<evidence type="ECO:0000256" key="1">
    <source>
        <dbReference type="ARBA" id="ARBA00004123"/>
    </source>
</evidence>
<evidence type="ECO:0000256" key="6">
    <source>
        <dbReference type="SAM" id="MobiDB-lite"/>
    </source>
</evidence>
<keyword evidence="10" id="KW-1185">Reference proteome</keyword>
<dbReference type="OMA" id="CHETSYA"/>
<dbReference type="Gene3D" id="2.20.25.80">
    <property type="entry name" value="WRKY domain"/>
    <property type="match status" value="1"/>
</dbReference>
<dbReference type="PROSITE" id="PS50206">
    <property type="entry name" value="RHODANESE_3"/>
    <property type="match status" value="1"/>
</dbReference>
<evidence type="ECO:0000256" key="3">
    <source>
        <dbReference type="ARBA" id="ARBA00023125"/>
    </source>
</evidence>
<sequence>MAASLGLCHETSYAYSYPASNTSSSLFFPPLMADHIVDGGGGCSFGEFLELGHSVYSLPLPPPPSQPVVVAGGNNDQYGVSSSSAAAATTSRIGFRTRSEVEVLDDGFKWRKYGKKAVKSSPNPRNYYRCSAAGCGVKKRVERDGDDPRYVVTTYDGVHNHATPGCVGGGGHLPYPTSAAPAWSVPAAAASPPPAHAQAISRQIAGDQRRYKRRGLAPETLGASGHDTHTKRGQTISHFVTRSREN</sequence>
<dbReference type="Gramene" id="ORUFI01G06050.1">
    <property type="protein sequence ID" value="ORUFI01G06050.1"/>
    <property type="gene ID" value="ORUFI01G06050"/>
</dbReference>
<dbReference type="FunFam" id="2.20.25.80:FF:000003">
    <property type="entry name" value="WRKY transcription factor 57"/>
    <property type="match status" value="1"/>
</dbReference>
<reference evidence="9" key="2">
    <citation type="submission" date="2015-06" db="UniProtKB">
        <authorList>
            <consortium name="EnsemblPlants"/>
        </authorList>
    </citation>
    <scope>IDENTIFICATION</scope>
</reference>
<dbReference type="GO" id="GO:0003700">
    <property type="term" value="F:DNA-binding transcription factor activity"/>
    <property type="evidence" value="ECO:0007669"/>
    <property type="project" value="InterPro"/>
</dbReference>
<dbReference type="PANTHER" id="PTHR31221">
    <property type="entry name" value="WRKY TRANSCRIPTION FACTOR PROTEIN 1-RELATED"/>
    <property type="match status" value="1"/>
</dbReference>
<dbReference type="InterPro" id="IPR001763">
    <property type="entry name" value="Rhodanese-like_dom"/>
</dbReference>
<dbReference type="InterPro" id="IPR044810">
    <property type="entry name" value="WRKY_plant"/>
</dbReference>